<evidence type="ECO:0000313" key="8">
    <source>
        <dbReference type="Proteomes" id="UP000078561"/>
    </source>
</evidence>
<accession>A0A163ITJ8</accession>
<dbReference type="GO" id="GO:0005886">
    <property type="term" value="C:plasma membrane"/>
    <property type="evidence" value="ECO:0007669"/>
    <property type="project" value="TreeGrafter"/>
</dbReference>
<feature type="transmembrane region" description="Helical" evidence="6">
    <location>
        <begin position="161"/>
        <end position="179"/>
    </location>
</feature>
<name>A0A163ITJ8_ABSGL</name>
<keyword evidence="5 6" id="KW-0472">Membrane</keyword>
<dbReference type="STRING" id="4829.A0A163ITJ8"/>
<evidence type="ECO:0008006" key="9">
    <source>
        <dbReference type="Google" id="ProtNLM"/>
    </source>
</evidence>
<keyword evidence="3 6" id="KW-0812">Transmembrane</keyword>
<dbReference type="GO" id="GO:0015123">
    <property type="term" value="F:acetate transmembrane transporter activity"/>
    <property type="evidence" value="ECO:0007669"/>
    <property type="project" value="TreeGrafter"/>
</dbReference>
<dbReference type="OMA" id="QFGTQAN"/>
<dbReference type="OrthoDB" id="3648309at2759"/>
<evidence type="ECO:0000256" key="1">
    <source>
        <dbReference type="ARBA" id="ARBA00004141"/>
    </source>
</evidence>
<evidence type="ECO:0000256" key="3">
    <source>
        <dbReference type="ARBA" id="ARBA00022692"/>
    </source>
</evidence>
<reference evidence="7" key="1">
    <citation type="submission" date="2016-04" db="EMBL/GenBank/DDBJ databases">
        <authorList>
            <person name="Evans L.H."/>
            <person name="Alamgir A."/>
            <person name="Owens N."/>
            <person name="Weber N.D."/>
            <person name="Virtaneva K."/>
            <person name="Barbian K."/>
            <person name="Babar A."/>
            <person name="Rosenke K."/>
        </authorList>
    </citation>
    <scope>NUCLEOTIDE SEQUENCE [LARGE SCALE GENOMIC DNA]</scope>
    <source>
        <strain evidence="7">CBS 101.48</strain>
    </source>
</reference>
<dbReference type="InterPro" id="IPR000791">
    <property type="entry name" value="Gpr1/Fun34/SatP-like"/>
</dbReference>
<evidence type="ECO:0000313" key="7">
    <source>
        <dbReference type="EMBL" id="SAL95220.1"/>
    </source>
</evidence>
<evidence type="ECO:0000256" key="2">
    <source>
        <dbReference type="ARBA" id="ARBA00005587"/>
    </source>
</evidence>
<proteinExistence type="inferred from homology"/>
<dbReference type="InterPro" id="IPR051633">
    <property type="entry name" value="AceTr"/>
</dbReference>
<dbReference type="PANTHER" id="PTHR31123:SF1">
    <property type="entry name" value="ACCUMULATION OF DYADS PROTEIN 2-RELATED"/>
    <property type="match status" value="1"/>
</dbReference>
<dbReference type="InParanoid" id="A0A163ITJ8"/>
<dbReference type="Pfam" id="PF01184">
    <property type="entry name" value="Gpr1_Fun34_YaaH"/>
    <property type="match status" value="1"/>
</dbReference>
<dbReference type="Proteomes" id="UP000078561">
    <property type="component" value="Unassembled WGS sequence"/>
</dbReference>
<organism evidence="7">
    <name type="scientific">Absidia glauca</name>
    <name type="common">Pin mould</name>
    <dbReference type="NCBI Taxonomy" id="4829"/>
    <lineage>
        <taxon>Eukaryota</taxon>
        <taxon>Fungi</taxon>
        <taxon>Fungi incertae sedis</taxon>
        <taxon>Mucoromycota</taxon>
        <taxon>Mucoromycotina</taxon>
        <taxon>Mucoromycetes</taxon>
        <taxon>Mucorales</taxon>
        <taxon>Cunninghamellaceae</taxon>
        <taxon>Absidia</taxon>
    </lineage>
</organism>
<protein>
    <recommendedName>
        <fullName evidence="9">GPR1/FUN34/yaaH family protein</fullName>
    </recommendedName>
</protein>
<feature type="transmembrane region" description="Helical" evidence="6">
    <location>
        <begin position="39"/>
        <end position="58"/>
    </location>
</feature>
<dbReference type="PANTHER" id="PTHR31123">
    <property type="entry name" value="ACCUMULATION OF DYADS PROTEIN 2-RELATED"/>
    <property type="match status" value="1"/>
</dbReference>
<feature type="transmembrane region" description="Helical" evidence="6">
    <location>
        <begin position="65"/>
        <end position="86"/>
    </location>
</feature>
<keyword evidence="8" id="KW-1185">Reference proteome</keyword>
<comment type="similarity">
    <text evidence="2">Belongs to the acetate uptake transporter (AceTr) (TC 2.A.96) family.</text>
</comment>
<evidence type="ECO:0000256" key="4">
    <source>
        <dbReference type="ARBA" id="ARBA00022989"/>
    </source>
</evidence>
<feature type="transmembrane region" description="Helical" evidence="6">
    <location>
        <begin position="137"/>
        <end position="155"/>
    </location>
</feature>
<feature type="transmembrane region" description="Helical" evidence="6">
    <location>
        <begin position="191"/>
        <end position="212"/>
    </location>
</feature>
<feature type="transmembrane region" description="Helical" evidence="6">
    <location>
        <begin position="106"/>
        <end position="125"/>
    </location>
</feature>
<comment type="subcellular location">
    <subcellularLocation>
        <location evidence="1">Membrane</location>
        <topology evidence="1">Multi-pass membrane protein</topology>
    </subcellularLocation>
</comment>
<dbReference type="EMBL" id="LT550270">
    <property type="protein sequence ID" value="SAL95220.1"/>
    <property type="molecule type" value="Genomic_DNA"/>
</dbReference>
<sequence length="224" mass="23951">MSTKIKEIEDLEVGVETKIMQVPTLPEETSTPVIHRFNAMPLAFSGFAVASVLLGFVSTGLITDVNVVGVGACIASAGLGLFIASISELLKGELFSGNIMGVFSGFYIAYGILFMPSTGFVAMVGAEADGAREIQKCAALFSLAYAVPAFLFFLATFKQPWLIRLLMVQVTLAYLLSGVGNAMPSNTIIAAGGWFSITTGLTAWYMMAAMIYTKENTYFTLPVF</sequence>
<evidence type="ECO:0000256" key="5">
    <source>
        <dbReference type="ARBA" id="ARBA00023136"/>
    </source>
</evidence>
<evidence type="ECO:0000256" key="6">
    <source>
        <dbReference type="SAM" id="Phobius"/>
    </source>
</evidence>
<gene>
    <name evidence="7" type="primary">ABSGL_00538.1 scaffold 832</name>
</gene>
<dbReference type="AlphaFoldDB" id="A0A163ITJ8"/>
<keyword evidence="4 6" id="KW-1133">Transmembrane helix</keyword>